<dbReference type="Proteomes" id="UP001162131">
    <property type="component" value="Unassembled WGS sequence"/>
</dbReference>
<evidence type="ECO:0000313" key="1">
    <source>
        <dbReference type="EMBL" id="CAG9331188.1"/>
    </source>
</evidence>
<dbReference type="AlphaFoldDB" id="A0AAU9JVB1"/>
<comment type="caution">
    <text evidence="1">The sequence shown here is derived from an EMBL/GenBank/DDBJ whole genome shotgun (WGS) entry which is preliminary data.</text>
</comment>
<sequence length="842" mass="97821">MSRINRQNLKRNRAIASPILPPLKIDSYSTPTTMKHSPIHQKMNNIKDLLKKLESTTNDDDTLAQTKSLILRSDTMVSLKVPQISSPIDSLNLLSRNTSKSLQNLDIEYPIDNLFSDMQKALSSLKQENKTQISDLNDVEDLIESLEFKAVRKFSVDVDTPLSPDLLSTKASQSSLTDNNKCIQVGRQLVEDLNVHEMERKHYKYMLDAFKNFRFGLEITSGAECIFPRHIKKENNDDVYKLSIEGNTKEINQTLESLVFRLKRRIITLSPSGGRKSTNLKPLATSRKSSVSSIPSQQRFSIYKTLQTPTYDMGSKEEVETELKLNCNLRLITLDPFLVTQTRDLPQYHMTNTRAKYDKIEYIQWKMPESADCRLNIDDILKCSCTQDRIAALSYFKTSDEVDENLKFTLDEEVTDRLLLYKILFKHKRTFRKIFISYNMESMSVLKDALSMKFATFIRLLKDCMLIGKDFEMLDGAKVFFVAFSNNKNKANEASKPWLHHLIKSYSFKDIYHLQLPNFIEALVRLVSAHPRYSKLSNIKLYQKFEIFYRRDLKPSTRMTQGLFYSKLIQDVHIMDTTREYSAKLYSLFKSHTVGSLQHSNRSDDKIELTRIYNLLDQIGILDCSQSMNKEINDNEDEFIFDEESPKNSPLKGKFNRVHYKAPAESAIYFPSSLVRKPENKNIKLQQRDSLRYGDNKIRHTLLPFQKPIRDKFMLDRYTAFSFYSSILVNNDEIWLIDPEIISDHDFVIEFGDFVDLMAIIGMYYWKTMRLNEELSMVEGVADFFEIITKAPTQNSKLSQEKNKGNEIIRSTNKNFISSLGKPFITATSIAQERYHQRRHSV</sequence>
<organism evidence="1 2">
    <name type="scientific">Blepharisma stoltei</name>
    <dbReference type="NCBI Taxonomy" id="1481888"/>
    <lineage>
        <taxon>Eukaryota</taxon>
        <taxon>Sar</taxon>
        <taxon>Alveolata</taxon>
        <taxon>Ciliophora</taxon>
        <taxon>Postciliodesmatophora</taxon>
        <taxon>Heterotrichea</taxon>
        <taxon>Heterotrichida</taxon>
        <taxon>Blepharismidae</taxon>
        <taxon>Blepharisma</taxon>
    </lineage>
</organism>
<accession>A0AAU9JVB1</accession>
<name>A0AAU9JVB1_9CILI</name>
<keyword evidence="2" id="KW-1185">Reference proteome</keyword>
<gene>
    <name evidence="1" type="ORF">BSTOLATCC_MIC53266</name>
</gene>
<proteinExistence type="predicted"/>
<dbReference type="EMBL" id="CAJZBQ010000053">
    <property type="protein sequence ID" value="CAG9331188.1"/>
    <property type="molecule type" value="Genomic_DNA"/>
</dbReference>
<evidence type="ECO:0000313" key="2">
    <source>
        <dbReference type="Proteomes" id="UP001162131"/>
    </source>
</evidence>
<reference evidence="1" key="1">
    <citation type="submission" date="2021-09" db="EMBL/GenBank/DDBJ databases">
        <authorList>
            <consortium name="AG Swart"/>
            <person name="Singh M."/>
            <person name="Singh A."/>
            <person name="Seah K."/>
            <person name="Emmerich C."/>
        </authorList>
    </citation>
    <scope>NUCLEOTIDE SEQUENCE</scope>
    <source>
        <strain evidence="1">ATCC30299</strain>
    </source>
</reference>
<protein>
    <submittedName>
        <fullName evidence="1">Uncharacterized protein</fullName>
    </submittedName>
</protein>